<proteinExistence type="predicted"/>
<reference evidence="2 3" key="1">
    <citation type="journal article" date="2007" name="Genome Res.">
        <title>Genome characteristics of facultatively symbiotic Frankia sp. strains reflect host range and host plant biogeography.</title>
        <authorList>
            <person name="Normand P."/>
            <person name="Lapierre P."/>
            <person name="Tisa L.S."/>
            <person name="Gogarten J.P."/>
            <person name="Alloisio N."/>
            <person name="Bagnarol E."/>
            <person name="Bassi C.A."/>
            <person name="Berry A.M."/>
            <person name="Bickhart D.M."/>
            <person name="Choisne N."/>
            <person name="Couloux A."/>
            <person name="Cournoyer B."/>
            <person name="Cruveiller S."/>
            <person name="Daubin V."/>
            <person name="Demange N."/>
            <person name="Francino M.P."/>
            <person name="Goltsman E."/>
            <person name="Huang Y."/>
            <person name="Kopp O.R."/>
            <person name="Labarre L."/>
            <person name="Lapidus A."/>
            <person name="Lavire C."/>
            <person name="Marechal J."/>
            <person name="Martinez M."/>
            <person name="Mastronunzio J.E."/>
            <person name="Mullin B.C."/>
            <person name="Niemann J."/>
            <person name="Pujic P."/>
            <person name="Rawnsley T."/>
            <person name="Rouy Z."/>
            <person name="Schenowitz C."/>
            <person name="Sellstedt A."/>
            <person name="Tavares F."/>
            <person name="Tomkins J.P."/>
            <person name="Vallenet D."/>
            <person name="Valverde C."/>
            <person name="Wall L.G."/>
            <person name="Wang Y."/>
            <person name="Medigue C."/>
            <person name="Benson D.R."/>
        </authorList>
    </citation>
    <scope>NUCLEOTIDE SEQUENCE [LARGE SCALE GENOMIC DNA]</scope>
    <source>
        <strain evidence="3">DSM 45986 / CECT 9034 / ACN14a</strain>
    </source>
</reference>
<accession>Q0RGS1</accession>
<evidence type="ECO:0008006" key="4">
    <source>
        <dbReference type="Google" id="ProtNLM"/>
    </source>
</evidence>
<gene>
    <name evidence="2" type="ordered locus">FRAAL4673</name>
</gene>
<dbReference type="eggNOG" id="COG3415">
    <property type="taxonomic scope" value="Bacteria"/>
</dbReference>
<protein>
    <recommendedName>
        <fullName evidence="4">Transposase</fullName>
    </recommendedName>
</protein>
<keyword evidence="3" id="KW-1185">Reference proteome</keyword>
<dbReference type="STRING" id="326424.FRAAL4673"/>
<feature type="region of interest" description="Disordered" evidence="1">
    <location>
        <begin position="99"/>
        <end position="173"/>
    </location>
</feature>
<evidence type="ECO:0000256" key="1">
    <source>
        <dbReference type="SAM" id="MobiDB-lite"/>
    </source>
</evidence>
<dbReference type="EMBL" id="CT573213">
    <property type="protein sequence ID" value="CAJ63315.1"/>
    <property type="molecule type" value="Genomic_DNA"/>
</dbReference>
<evidence type="ECO:0000313" key="2">
    <source>
        <dbReference type="EMBL" id="CAJ63315.1"/>
    </source>
</evidence>
<name>Q0RGS1_FRAAA</name>
<dbReference type="KEGG" id="fal:FRAAL4673"/>
<organism evidence="2 3">
    <name type="scientific">Frankia alni (strain DSM 45986 / CECT 9034 / ACN14a)</name>
    <dbReference type="NCBI Taxonomy" id="326424"/>
    <lineage>
        <taxon>Bacteria</taxon>
        <taxon>Bacillati</taxon>
        <taxon>Actinomycetota</taxon>
        <taxon>Actinomycetes</taxon>
        <taxon>Frankiales</taxon>
        <taxon>Frankiaceae</taxon>
        <taxon>Frankia</taxon>
    </lineage>
</organism>
<evidence type="ECO:0000313" key="3">
    <source>
        <dbReference type="Proteomes" id="UP000000657"/>
    </source>
</evidence>
<dbReference type="AlphaFoldDB" id="Q0RGS1"/>
<dbReference type="Proteomes" id="UP000000657">
    <property type="component" value="Chromosome"/>
</dbReference>
<dbReference type="HOGENOM" id="CLU_1473128_0_0_11"/>
<sequence>MRLAGGERVQVRAIDDEEGPRLSSVVRRGSRSVVPWRRAQMILLAAQWMPVPKIAQVTFTSEDLVAWCRVSAPRRGSATRIERLAEIRRPPCLWITEDRCRGPRSAAPGRSSLRAERQAAAIPASGAGVDDQHQRGGPSEANHSGHCRPPGAVGSSRPRALGASRGDRARSHRAEWRFIRSSI</sequence>